<evidence type="ECO:0000313" key="5">
    <source>
        <dbReference type="Proteomes" id="UP001631957"/>
    </source>
</evidence>
<name>A0ABW9HHY6_9ACTN</name>
<keyword evidence="5" id="KW-1185">Reference proteome</keyword>
<dbReference type="SUPFAM" id="SSF47090">
    <property type="entry name" value="PGBD-like"/>
    <property type="match status" value="1"/>
</dbReference>
<evidence type="ECO:0000256" key="1">
    <source>
        <dbReference type="SAM" id="MobiDB-lite"/>
    </source>
</evidence>
<organism evidence="4 5">
    <name type="scientific">Streptomyces niveiscabiei</name>
    <dbReference type="NCBI Taxonomy" id="164115"/>
    <lineage>
        <taxon>Bacteria</taxon>
        <taxon>Bacillati</taxon>
        <taxon>Actinomycetota</taxon>
        <taxon>Actinomycetes</taxon>
        <taxon>Kitasatosporales</taxon>
        <taxon>Streptomycetaceae</taxon>
        <taxon>Streptomyces</taxon>
    </lineage>
</organism>
<dbReference type="InterPro" id="IPR002477">
    <property type="entry name" value="Peptidoglycan-bd-like"/>
</dbReference>
<comment type="caution">
    <text evidence="4">The sequence shown here is derived from an EMBL/GenBank/DDBJ whole genome shotgun (WGS) entry which is preliminary data.</text>
</comment>
<dbReference type="EMBL" id="JBJVNI010000001">
    <property type="protein sequence ID" value="MFM9607306.1"/>
    <property type="molecule type" value="Genomic_DNA"/>
</dbReference>
<feature type="domain" description="Peptidoglycan binding-like" evidence="3">
    <location>
        <begin position="162"/>
        <end position="210"/>
    </location>
</feature>
<feature type="region of interest" description="Disordered" evidence="1">
    <location>
        <begin position="135"/>
        <end position="161"/>
    </location>
</feature>
<evidence type="ECO:0000313" key="4">
    <source>
        <dbReference type="EMBL" id="MFM9607306.1"/>
    </source>
</evidence>
<keyword evidence="2" id="KW-0472">Membrane</keyword>
<dbReference type="InterPro" id="IPR036366">
    <property type="entry name" value="PGBDSf"/>
</dbReference>
<feature type="compositionally biased region" description="Pro residues" evidence="1">
    <location>
        <begin position="138"/>
        <end position="158"/>
    </location>
</feature>
<sequence>MSVGPAAEPGSDVTDGTAPRPRRRTVLAVGAVAVVTAATALGALALGETRDVPAPAASASRAGGTVGVLRETLVDRSTVDGELGYGAESPVLIRATGTVTWLPKPGTTVKRGSQLLRVDDRPVVLLYGDLPMYRELGPPAPPPPTASSPAPDTSPAPAPVHGRDVRQLQTNLRALGYSGFSVNGVYTSATARAVRRWQRDLGMAATGKVGLGDVMYASGPVRVSGANVRLGAPVQQEALRSTGTVRRVTVSIPVDEGSWAVEGAQVTVRLPGGRSVAGAVTGVGQPTAGSEASGGAETLPVTIGVRDQKALGELRRAPVTVTYVRRQRKDVLAVPVAALVALAEGGYGLETSSGAYVPARTGMYADGKVEVSGPQIHEGMKVRVPQ</sequence>
<gene>
    <name evidence="4" type="ORF">ACKI18_01115</name>
</gene>
<protein>
    <submittedName>
        <fullName evidence="4">Peptidoglycan-binding domain-containing protein</fullName>
    </submittedName>
</protein>
<keyword evidence="2" id="KW-1133">Transmembrane helix</keyword>
<reference evidence="4 5" key="1">
    <citation type="submission" date="2024-12" db="EMBL/GenBank/DDBJ databases">
        <title>Forecasting of Potato common scab and diversities of Pathogenic streptomyces spp. in china.</title>
        <authorList>
            <person name="Handique U."/>
            <person name="Wu J."/>
        </authorList>
    </citation>
    <scope>NUCLEOTIDE SEQUENCE [LARGE SCALE GENOMIC DNA]</scope>
    <source>
        <strain evidence="4 5">ZRIMU1530</strain>
    </source>
</reference>
<feature type="transmembrane region" description="Helical" evidence="2">
    <location>
        <begin position="26"/>
        <end position="46"/>
    </location>
</feature>
<accession>A0ABW9HHY6</accession>
<dbReference type="Pfam" id="PF01471">
    <property type="entry name" value="PG_binding_1"/>
    <property type="match status" value="1"/>
</dbReference>
<dbReference type="Proteomes" id="UP001631957">
    <property type="component" value="Unassembled WGS sequence"/>
</dbReference>
<feature type="region of interest" description="Disordered" evidence="1">
    <location>
        <begin position="1"/>
        <end position="22"/>
    </location>
</feature>
<keyword evidence="2" id="KW-0812">Transmembrane</keyword>
<evidence type="ECO:0000256" key="2">
    <source>
        <dbReference type="SAM" id="Phobius"/>
    </source>
</evidence>
<evidence type="ECO:0000259" key="3">
    <source>
        <dbReference type="Pfam" id="PF01471"/>
    </source>
</evidence>
<dbReference type="Gene3D" id="1.10.101.10">
    <property type="entry name" value="PGBD-like superfamily/PGBD"/>
    <property type="match status" value="1"/>
</dbReference>
<proteinExistence type="predicted"/>
<dbReference type="InterPro" id="IPR036365">
    <property type="entry name" value="PGBD-like_sf"/>
</dbReference>
<dbReference type="RefSeq" id="WP_409120094.1">
    <property type="nucleotide sequence ID" value="NZ_JBJVNI010000001.1"/>
</dbReference>